<evidence type="ECO:0000256" key="4">
    <source>
        <dbReference type="ARBA" id="ARBA00022692"/>
    </source>
</evidence>
<feature type="transmembrane region" description="Helical" evidence="11">
    <location>
        <begin position="58"/>
        <end position="79"/>
    </location>
</feature>
<evidence type="ECO:0000256" key="1">
    <source>
        <dbReference type="ARBA" id="ARBA00001947"/>
    </source>
</evidence>
<dbReference type="PANTHER" id="PTHR43221:SF2">
    <property type="entry name" value="PROTEASE HTPX HOMOLOG"/>
    <property type="match status" value="1"/>
</dbReference>
<evidence type="ECO:0000256" key="8">
    <source>
        <dbReference type="ARBA" id="ARBA00022989"/>
    </source>
</evidence>
<proteinExistence type="predicted"/>
<accession>A0ABT6YD29</accession>
<evidence type="ECO:0000259" key="12">
    <source>
        <dbReference type="Pfam" id="PF01435"/>
    </source>
</evidence>
<dbReference type="PANTHER" id="PTHR43221">
    <property type="entry name" value="PROTEASE HTPX"/>
    <property type="match status" value="1"/>
</dbReference>
<protein>
    <submittedName>
        <fullName evidence="13">M48 family metallopeptidase</fullName>
    </submittedName>
</protein>
<dbReference type="RefSeq" id="WP_283345893.1">
    <property type="nucleotide sequence ID" value="NZ_JASHIF010000020.1"/>
</dbReference>
<sequence length="684" mass="78865">MRTIVVPPSKTFKDAALKASISIFIFIVVYIALFFLALGLTAVLSMLGISIMALKVSIWTILLGAGIISIGILVLIFLVKFVFSKNKTNLDGYTEITRNDQPQLFALIDEIVMQVGTSFPKKVYLTADVNASVFYDSNFLSMFLPIKKNLQIGIGLMNSMTQDELKAVLAHEFGHFSQKSMKIGSYVYYANQVIHNLLFQNDSFGSLIDKWANLHWIISLGVRVAIYIIIGIQKILQFFYKLINLNYLKLSREMEFHADAIAAHVAGSDALANALLRIDLSNTAYYTVLNYYERNISKAQITNNIYPQQSWVMKSISEANEVPIFQELPQVTLEKFDKINQSKLVVEDQWATHPSMNERVQHLHKLNIQQQQVHRDLAIHLLQNPQDILQHQTAQLFALVQYDKATELVSYEQFVDNLQEEKTHNSYAPEYKGYFDWRHPAPLEESLKNAKIEPESLFSAAIFNKLEAITILNNDINKLHQLTASTELPDFIEYDNKRVAKSEINKLLEDLQKALETGTKTLFEHEQKVSVLSFQRATAQGHGEQYETALSLLTETKHLHEQNYELVQKIYIALQFTHVNTPFEEITQQFEDFIPIEKELKSALQHLLEVGRWQSYWEEEDRASCQTFLDGTFVYFSNPEYDTKALNILFTAIQIFEKMEWKVFFEEKRSFLQEQLVYLKEPLN</sequence>
<evidence type="ECO:0000256" key="6">
    <source>
        <dbReference type="ARBA" id="ARBA00022801"/>
    </source>
</evidence>
<evidence type="ECO:0000313" key="13">
    <source>
        <dbReference type="EMBL" id="MDI9861497.1"/>
    </source>
</evidence>
<keyword evidence="5" id="KW-0479">Metal-binding</keyword>
<feature type="domain" description="Peptidase M48" evidence="12">
    <location>
        <begin position="150"/>
        <end position="365"/>
    </location>
</feature>
<dbReference type="Pfam" id="PF01435">
    <property type="entry name" value="Peptidase_M48"/>
    <property type="match status" value="1"/>
</dbReference>
<evidence type="ECO:0000256" key="9">
    <source>
        <dbReference type="ARBA" id="ARBA00023049"/>
    </source>
</evidence>
<dbReference type="Gene3D" id="3.30.2010.10">
    <property type="entry name" value="Metalloproteases ('zincins'), catalytic domain"/>
    <property type="match status" value="1"/>
</dbReference>
<keyword evidence="2" id="KW-1003">Cell membrane</keyword>
<evidence type="ECO:0000256" key="7">
    <source>
        <dbReference type="ARBA" id="ARBA00022833"/>
    </source>
</evidence>
<keyword evidence="8 11" id="KW-1133">Transmembrane helix</keyword>
<feature type="transmembrane region" description="Helical" evidence="11">
    <location>
        <begin position="21"/>
        <end position="52"/>
    </location>
</feature>
<organism evidence="13 14">
    <name type="scientific">Flectobacillus roseus</name>
    <dbReference type="NCBI Taxonomy" id="502259"/>
    <lineage>
        <taxon>Bacteria</taxon>
        <taxon>Pseudomonadati</taxon>
        <taxon>Bacteroidota</taxon>
        <taxon>Cytophagia</taxon>
        <taxon>Cytophagales</taxon>
        <taxon>Flectobacillaceae</taxon>
        <taxon>Flectobacillus</taxon>
    </lineage>
</organism>
<evidence type="ECO:0000256" key="2">
    <source>
        <dbReference type="ARBA" id="ARBA00022475"/>
    </source>
</evidence>
<comment type="cofactor">
    <cofactor evidence="1">
        <name>Zn(2+)</name>
        <dbReference type="ChEBI" id="CHEBI:29105"/>
    </cofactor>
</comment>
<keyword evidence="9" id="KW-0482">Metalloprotease</keyword>
<evidence type="ECO:0000256" key="3">
    <source>
        <dbReference type="ARBA" id="ARBA00022670"/>
    </source>
</evidence>
<dbReference type="Proteomes" id="UP001236507">
    <property type="component" value="Unassembled WGS sequence"/>
</dbReference>
<keyword evidence="7" id="KW-0862">Zinc</keyword>
<keyword evidence="10 11" id="KW-0472">Membrane</keyword>
<reference evidence="13 14" key="1">
    <citation type="submission" date="2023-05" db="EMBL/GenBank/DDBJ databases">
        <title>Novel species of genus Flectobacillus isolated from stream in China.</title>
        <authorList>
            <person name="Lu H."/>
        </authorList>
    </citation>
    <scope>NUCLEOTIDE SEQUENCE [LARGE SCALE GENOMIC DNA]</scope>
    <source>
        <strain evidence="13 14">KCTC 42575</strain>
    </source>
</reference>
<keyword evidence="3" id="KW-0645">Protease</keyword>
<name>A0ABT6YD29_9BACT</name>
<evidence type="ECO:0000313" key="14">
    <source>
        <dbReference type="Proteomes" id="UP001236507"/>
    </source>
</evidence>
<keyword evidence="14" id="KW-1185">Reference proteome</keyword>
<keyword evidence="6" id="KW-0378">Hydrolase</keyword>
<evidence type="ECO:0000256" key="5">
    <source>
        <dbReference type="ARBA" id="ARBA00022723"/>
    </source>
</evidence>
<evidence type="ECO:0000256" key="11">
    <source>
        <dbReference type="SAM" id="Phobius"/>
    </source>
</evidence>
<comment type="caution">
    <text evidence="13">The sequence shown here is derived from an EMBL/GenBank/DDBJ whole genome shotgun (WGS) entry which is preliminary data.</text>
</comment>
<evidence type="ECO:0000256" key="10">
    <source>
        <dbReference type="ARBA" id="ARBA00023136"/>
    </source>
</evidence>
<dbReference type="InterPro" id="IPR050083">
    <property type="entry name" value="HtpX_protease"/>
</dbReference>
<dbReference type="InterPro" id="IPR001915">
    <property type="entry name" value="Peptidase_M48"/>
</dbReference>
<feature type="transmembrane region" description="Helical" evidence="11">
    <location>
        <begin position="220"/>
        <end position="240"/>
    </location>
</feature>
<gene>
    <name evidence="13" type="ORF">QM524_19920</name>
</gene>
<dbReference type="CDD" id="cd07328">
    <property type="entry name" value="M48_Ste24p_like"/>
    <property type="match status" value="1"/>
</dbReference>
<dbReference type="EMBL" id="JASHIF010000020">
    <property type="protein sequence ID" value="MDI9861497.1"/>
    <property type="molecule type" value="Genomic_DNA"/>
</dbReference>
<keyword evidence="4 11" id="KW-0812">Transmembrane</keyword>